<evidence type="ECO:0000259" key="2">
    <source>
        <dbReference type="SMART" id="SM00507"/>
    </source>
</evidence>
<gene>
    <name evidence="3" type="ORF">J4573_34300</name>
</gene>
<evidence type="ECO:0000313" key="4">
    <source>
        <dbReference type="Proteomes" id="UP000669179"/>
    </source>
</evidence>
<protein>
    <submittedName>
        <fullName evidence="3">DUF222 domain-containing protein</fullName>
    </submittedName>
</protein>
<sequence>MSSVVLDTGTASTTQLVQAAAAIAAELAHRDPTTGADLTPAAAMQQAETIAAAIDLHETTLARLIGMVDGAGVLAEWALPSTLAWLRNHLGMREGRAKDRLTYARQLPRLPQVAKRAAAADLSYGYAATIASAVHRLDDADCGKAEGVLLGLVDEGWSAGKIAAFGKRITDLIAERDGSDTPPEDAAHGYERSWLDTSRSLDGGRYVRGWLNAEDAAVLDGALGTLTKPAGTDDLRDHSERTAAALMVILAGGHKDTRVTIIVDLDTLTGGQAPARLLDGSPVPAEQARRIALSAGVSPLILGPGNLPLYLGRTVRIATAAQRRVLETLYATCAMHGCEVPAALCEVDHVDGWALGDSPTDIDKLALCCGWHNRWKHTHPDRMHISHDNGRYTYRALPPNEHWRARPSRTGFAWTSSPPPAASDPPGDDHRQGIRRDTGQTNHGHQDRPRPKAA</sequence>
<organism evidence="3 4">
    <name type="scientific">Actinomadura barringtoniae</name>
    <dbReference type="NCBI Taxonomy" id="1427535"/>
    <lineage>
        <taxon>Bacteria</taxon>
        <taxon>Bacillati</taxon>
        <taxon>Actinomycetota</taxon>
        <taxon>Actinomycetes</taxon>
        <taxon>Streptosporangiales</taxon>
        <taxon>Thermomonosporaceae</taxon>
        <taxon>Actinomadura</taxon>
    </lineage>
</organism>
<dbReference type="SMART" id="SM00507">
    <property type="entry name" value="HNHc"/>
    <property type="match status" value="1"/>
</dbReference>
<dbReference type="CDD" id="cd00085">
    <property type="entry name" value="HNHc"/>
    <property type="match status" value="1"/>
</dbReference>
<accession>A0A939PLQ1</accession>
<dbReference type="RefSeq" id="WP_208260086.1">
    <property type="nucleotide sequence ID" value="NZ_JAGEOJ010000015.1"/>
</dbReference>
<keyword evidence="4" id="KW-1185">Reference proteome</keyword>
<feature type="region of interest" description="Disordered" evidence="1">
    <location>
        <begin position="406"/>
        <end position="454"/>
    </location>
</feature>
<dbReference type="EMBL" id="JAGEOJ010000015">
    <property type="protein sequence ID" value="MBO2452204.1"/>
    <property type="molecule type" value="Genomic_DNA"/>
</dbReference>
<feature type="domain" description="HNH nuclease" evidence="2">
    <location>
        <begin position="321"/>
        <end position="374"/>
    </location>
</feature>
<proteinExistence type="predicted"/>
<comment type="caution">
    <text evidence="3">The sequence shown here is derived from an EMBL/GenBank/DDBJ whole genome shotgun (WGS) entry which is preliminary data.</text>
</comment>
<reference evidence="3" key="1">
    <citation type="submission" date="2021-03" db="EMBL/GenBank/DDBJ databases">
        <authorList>
            <person name="Kanchanasin P."/>
            <person name="Saeng-In P."/>
            <person name="Phongsopitanun W."/>
            <person name="Yuki M."/>
            <person name="Kudo T."/>
            <person name="Ohkuma M."/>
            <person name="Tanasupawat S."/>
        </authorList>
    </citation>
    <scope>NUCLEOTIDE SEQUENCE</scope>
    <source>
        <strain evidence="3">GKU 128</strain>
    </source>
</reference>
<feature type="compositionally biased region" description="Basic and acidic residues" evidence="1">
    <location>
        <begin position="427"/>
        <end position="454"/>
    </location>
</feature>
<name>A0A939PLQ1_9ACTN</name>
<evidence type="ECO:0000313" key="3">
    <source>
        <dbReference type="EMBL" id="MBO2452204.1"/>
    </source>
</evidence>
<dbReference type="AlphaFoldDB" id="A0A939PLQ1"/>
<dbReference type="Pfam" id="PF02720">
    <property type="entry name" value="DUF222"/>
    <property type="match status" value="1"/>
</dbReference>
<evidence type="ECO:0000256" key="1">
    <source>
        <dbReference type="SAM" id="MobiDB-lite"/>
    </source>
</evidence>
<dbReference type="InterPro" id="IPR003615">
    <property type="entry name" value="HNH_nuc"/>
</dbReference>
<dbReference type="Proteomes" id="UP000669179">
    <property type="component" value="Unassembled WGS sequence"/>
</dbReference>
<dbReference type="InterPro" id="IPR003870">
    <property type="entry name" value="DUF222"/>
</dbReference>